<protein>
    <submittedName>
        <fullName evidence="11">Potassium efflux transporter</fullName>
    </submittedName>
</protein>
<organism evidence="11 12">
    <name type="scientific">Steroidobacter agaridevorans</name>
    <dbReference type="NCBI Taxonomy" id="2695856"/>
    <lineage>
        <taxon>Bacteria</taxon>
        <taxon>Pseudomonadati</taxon>
        <taxon>Pseudomonadota</taxon>
        <taxon>Gammaproteobacteria</taxon>
        <taxon>Steroidobacterales</taxon>
        <taxon>Steroidobacteraceae</taxon>
        <taxon>Steroidobacter</taxon>
    </lineage>
</organism>
<dbReference type="Proteomes" id="UP000445000">
    <property type="component" value="Unassembled WGS sequence"/>
</dbReference>
<dbReference type="InterPro" id="IPR036291">
    <property type="entry name" value="NAD(P)-bd_dom_sf"/>
</dbReference>
<feature type="transmembrane region" description="Helical" evidence="9">
    <location>
        <begin position="183"/>
        <end position="203"/>
    </location>
</feature>
<feature type="transmembrane region" description="Helical" evidence="9">
    <location>
        <begin position="63"/>
        <end position="82"/>
    </location>
</feature>
<dbReference type="NCBIfam" id="NF007950">
    <property type="entry name" value="PRK10669.1"/>
    <property type="match status" value="1"/>
</dbReference>
<evidence type="ECO:0000256" key="3">
    <source>
        <dbReference type="ARBA" id="ARBA00022448"/>
    </source>
</evidence>
<dbReference type="GO" id="GO:0016020">
    <property type="term" value="C:membrane"/>
    <property type="evidence" value="ECO:0007669"/>
    <property type="project" value="UniProtKB-SubCell"/>
</dbReference>
<gene>
    <name evidence="11" type="ORF">GCM10011487_01780</name>
</gene>
<evidence type="ECO:0000256" key="4">
    <source>
        <dbReference type="ARBA" id="ARBA00022449"/>
    </source>
</evidence>
<keyword evidence="7" id="KW-0406">Ion transport</keyword>
<feature type="transmembrane region" description="Helical" evidence="9">
    <location>
        <begin position="303"/>
        <end position="329"/>
    </location>
</feature>
<keyword evidence="5 9" id="KW-0812">Transmembrane</keyword>
<dbReference type="SUPFAM" id="SSF51735">
    <property type="entry name" value="NAD(P)-binding Rossmann-fold domains"/>
    <property type="match status" value="1"/>
</dbReference>
<feature type="transmembrane region" description="Helical" evidence="9">
    <location>
        <begin position="89"/>
        <end position="110"/>
    </location>
</feature>
<feature type="transmembrane region" description="Helical" evidence="9">
    <location>
        <begin position="224"/>
        <end position="253"/>
    </location>
</feature>
<dbReference type="GO" id="GO:1902600">
    <property type="term" value="P:proton transmembrane transport"/>
    <property type="evidence" value="ECO:0007669"/>
    <property type="project" value="InterPro"/>
</dbReference>
<proteinExistence type="inferred from homology"/>
<feature type="transmembrane region" description="Helical" evidence="9">
    <location>
        <begin position="148"/>
        <end position="171"/>
    </location>
</feature>
<dbReference type="Gene3D" id="3.40.50.720">
    <property type="entry name" value="NAD(P)-binding Rossmann-like Domain"/>
    <property type="match status" value="1"/>
</dbReference>
<feature type="transmembrane region" description="Helical" evidence="9">
    <location>
        <begin position="6"/>
        <end position="26"/>
    </location>
</feature>
<name>A0A829Y5E1_9GAMM</name>
<dbReference type="GO" id="GO:0006813">
    <property type="term" value="P:potassium ion transport"/>
    <property type="evidence" value="ECO:0007669"/>
    <property type="project" value="InterPro"/>
</dbReference>
<dbReference type="AlphaFoldDB" id="A0A829Y5E1"/>
<keyword evidence="12" id="KW-1185">Reference proteome</keyword>
<evidence type="ECO:0000313" key="11">
    <source>
        <dbReference type="EMBL" id="GFE78178.1"/>
    </source>
</evidence>
<dbReference type="Gene3D" id="1.20.1530.20">
    <property type="match status" value="1"/>
</dbReference>
<evidence type="ECO:0000256" key="5">
    <source>
        <dbReference type="ARBA" id="ARBA00022692"/>
    </source>
</evidence>
<dbReference type="Pfam" id="PF00999">
    <property type="entry name" value="Na_H_Exchanger"/>
    <property type="match status" value="1"/>
</dbReference>
<evidence type="ECO:0000313" key="12">
    <source>
        <dbReference type="Proteomes" id="UP000445000"/>
    </source>
</evidence>
<sequence>MHHQSELIALIAMGFVLAMGFGFLASRLRMPPLVGYLVAGIAIGPFTPGFVADAGLAGQLAEIGVILLMFGVGLHFSIGTLLKVRNIALPGAVVQIAVATVIGLGLARLWDWSTTSGVVFGLALSVASTVVLLRALEQRNELDTEQGRIAVGWLVVEDLAMVLALVFLPALAHTGDAAGESSLLMSLGLTTLKVAMFVALMLVGGRRVVPWLLAQIARTGSRELFTLAVLAIALGIAYGSAMLFDVSFALGAFFAGVMLAESDLSHQAAENSLPLQDAFAVMFFVSVGMLFDPMVILRQPLDLLGVLFVILIGKSVAAFAIVLAFGYAVRTALTISASLAQIGEFSFILAGLGVGLGLLPPEGRDLILAGALLSITLNPFAFATIEPIARWVNERPKLLAFFTRKEGKHSALPPDHKVSNLRNHAVIVGYGRVGSVVGHGLQAQGLEYVVIEMSRRVVDQLREDKITAVYGDATAHGVLDLAQIEHARLLVIASPDGFHARRILELARAKNPKIAVVVRTHSSSELKYLIRQGVDRAVMGELELALEMTDYALRSLGVSEERCKLLTQWLRNEGVSGNPKDPGA</sequence>
<dbReference type="PANTHER" id="PTHR42751">
    <property type="entry name" value="SODIUM/HYDROGEN EXCHANGER FAMILY/TRKA DOMAIN PROTEIN"/>
    <property type="match status" value="1"/>
</dbReference>
<evidence type="ECO:0000259" key="10">
    <source>
        <dbReference type="PROSITE" id="PS51201"/>
    </source>
</evidence>
<comment type="similarity">
    <text evidence="2">Belongs to the monovalent cation:proton antiporter 2 (CPA2) transporter (TC 2.A.37) family.</text>
</comment>
<feature type="transmembrane region" description="Helical" evidence="9">
    <location>
        <begin position="273"/>
        <end position="291"/>
    </location>
</feature>
<comment type="caution">
    <text evidence="11">The sequence shown here is derived from an EMBL/GenBank/DDBJ whole genome shotgun (WGS) entry which is preliminary data.</text>
</comment>
<keyword evidence="4" id="KW-0050">Antiport</keyword>
<reference evidence="12" key="1">
    <citation type="submission" date="2020-01" db="EMBL/GenBank/DDBJ databases">
        <title>'Steroidobacter agaridevorans' sp. nov., agar-degrading bacteria isolated from rhizosphere soils.</title>
        <authorList>
            <person name="Ikenaga M."/>
            <person name="Kataoka M."/>
            <person name="Murouchi A."/>
            <person name="Katsuragi S."/>
            <person name="Sakai M."/>
        </authorList>
    </citation>
    <scope>NUCLEOTIDE SEQUENCE [LARGE SCALE GENOMIC DNA]</scope>
    <source>
        <strain evidence="12">YU21-B</strain>
    </source>
</reference>
<feature type="transmembrane region" description="Helical" evidence="9">
    <location>
        <begin position="335"/>
        <end position="359"/>
    </location>
</feature>
<dbReference type="InterPro" id="IPR038770">
    <property type="entry name" value="Na+/solute_symporter_sf"/>
</dbReference>
<dbReference type="InterPro" id="IPR003148">
    <property type="entry name" value="RCK_N"/>
</dbReference>
<evidence type="ECO:0000256" key="1">
    <source>
        <dbReference type="ARBA" id="ARBA00004141"/>
    </source>
</evidence>
<feature type="transmembrane region" description="Helical" evidence="9">
    <location>
        <begin position="366"/>
        <end position="385"/>
    </location>
</feature>
<evidence type="ECO:0000256" key="2">
    <source>
        <dbReference type="ARBA" id="ARBA00005551"/>
    </source>
</evidence>
<dbReference type="PANTHER" id="PTHR42751:SF1">
    <property type="entry name" value="CATION_PROTON ANTIPORTER YBAL-RELATED"/>
    <property type="match status" value="1"/>
</dbReference>
<dbReference type="RefSeq" id="WP_161810109.1">
    <property type="nucleotide sequence ID" value="NZ_BLJN01000001.1"/>
</dbReference>
<dbReference type="InterPro" id="IPR006153">
    <property type="entry name" value="Cation/H_exchanger_TM"/>
</dbReference>
<comment type="subcellular location">
    <subcellularLocation>
        <location evidence="1">Membrane</location>
        <topology evidence="1">Multi-pass membrane protein</topology>
    </subcellularLocation>
</comment>
<dbReference type="GO" id="GO:0015297">
    <property type="term" value="F:antiporter activity"/>
    <property type="evidence" value="ECO:0007669"/>
    <property type="project" value="UniProtKB-KW"/>
</dbReference>
<dbReference type="Pfam" id="PF02254">
    <property type="entry name" value="TrkA_N"/>
    <property type="match status" value="1"/>
</dbReference>
<evidence type="ECO:0000256" key="7">
    <source>
        <dbReference type="ARBA" id="ARBA00023065"/>
    </source>
</evidence>
<keyword evidence="6 9" id="KW-1133">Transmembrane helix</keyword>
<feature type="transmembrane region" description="Helical" evidence="9">
    <location>
        <begin position="116"/>
        <end position="136"/>
    </location>
</feature>
<dbReference type="PROSITE" id="PS51201">
    <property type="entry name" value="RCK_N"/>
    <property type="match status" value="1"/>
</dbReference>
<feature type="transmembrane region" description="Helical" evidence="9">
    <location>
        <begin position="33"/>
        <end position="51"/>
    </location>
</feature>
<keyword evidence="8 9" id="KW-0472">Membrane</keyword>
<evidence type="ECO:0000256" key="6">
    <source>
        <dbReference type="ARBA" id="ARBA00022989"/>
    </source>
</evidence>
<feature type="domain" description="RCK N-terminal" evidence="10">
    <location>
        <begin position="422"/>
        <end position="538"/>
    </location>
</feature>
<evidence type="ECO:0000256" key="8">
    <source>
        <dbReference type="ARBA" id="ARBA00023136"/>
    </source>
</evidence>
<evidence type="ECO:0000256" key="9">
    <source>
        <dbReference type="SAM" id="Phobius"/>
    </source>
</evidence>
<keyword evidence="3" id="KW-0813">Transport</keyword>
<dbReference type="EMBL" id="BLJN01000001">
    <property type="protein sequence ID" value="GFE78178.1"/>
    <property type="molecule type" value="Genomic_DNA"/>
</dbReference>
<accession>A0A829Y5E1</accession>